<evidence type="ECO:0008006" key="3">
    <source>
        <dbReference type="Google" id="ProtNLM"/>
    </source>
</evidence>
<dbReference type="RefSeq" id="WP_080808893.1">
    <property type="nucleotide sequence ID" value="NZ_LT828563.1"/>
</dbReference>
<proteinExistence type="predicted"/>
<protein>
    <recommendedName>
        <fullName evidence="3">DUF86 domain-containing protein</fullName>
    </recommendedName>
</protein>
<dbReference type="EMBL" id="FWEV01000153">
    <property type="protein sequence ID" value="SLM30622.1"/>
    <property type="molecule type" value="Genomic_DNA"/>
</dbReference>
<gene>
    <name evidence="1" type="ORF">MTBBW1_2360005</name>
</gene>
<evidence type="ECO:0000313" key="2">
    <source>
        <dbReference type="Proteomes" id="UP000191931"/>
    </source>
</evidence>
<dbReference type="Gene3D" id="1.20.120.330">
    <property type="entry name" value="Nucleotidyltransferases domain 2"/>
    <property type="match status" value="1"/>
</dbReference>
<sequence length="151" mass="17299">MNRWIGILENDLLELAKAADVLRYSFDKCSRIDMMEGLDNEELESFEALTSRFARVSDLLIQKVFRTIDVVELEDAGTVRDRINRAAKKELISDADAFIGIRMLRNEIAHEYKSETVYVIFEKVLCMTPTLLEGIDSTIAYARNLNIESCI</sequence>
<organism evidence="1 2">
    <name type="scientific">Desulfamplus magnetovallimortis</name>
    <dbReference type="NCBI Taxonomy" id="1246637"/>
    <lineage>
        <taxon>Bacteria</taxon>
        <taxon>Pseudomonadati</taxon>
        <taxon>Thermodesulfobacteriota</taxon>
        <taxon>Desulfobacteria</taxon>
        <taxon>Desulfobacterales</taxon>
        <taxon>Desulfobacteraceae</taxon>
        <taxon>Desulfamplus</taxon>
    </lineage>
</organism>
<keyword evidence="2" id="KW-1185">Reference proteome</keyword>
<name>A0A1W1HE14_9BACT</name>
<dbReference type="STRING" id="1246637.MTBBW1_2360005"/>
<dbReference type="AlphaFoldDB" id="A0A1W1HE14"/>
<evidence type="ECO:0000313" key="1">
    <source>
        <dbReference type="EMBL" id="SLM30622.1"/>
    </source>
</evidence>
<reference evidence="1 2" key="1">
    <citation type="submission" date="2017-03" db="EMBL/GenBank/DDBJ databases">
        <authorList>
            <person name="Afonso C.L."/>
            <person name="Miller P.J."/>
            <person name="Scott M.A."/>
            <person name="Spackman E."/>
            <person name="Goraichik I."/>
            <person name="Dimitrov K.M."/>
            <person name="Suarez D.L."/>
            <person name="Swayne D.E."/>
        </authorList>
    </citation>
    <scope>NUCLEOTIDE SEQUENCE [LARGE SCALE GENOMIC DNA]</scope>
    <source>
        <strain evidence="1">PRJEB14757</strain>
    </source>
</reference>
<accession>A0A1W1HE14</accession>
<dbReference type="SUPFAM" id="SSF81593">
    <property type="entry name" value="Nucleotidyltransferase substrate binding subunit/domain"/>
    <property type="match status" value="1"/>
</dbReference>
<dbReference type="Proteomes" id="UP000191931">
    <property type="component" value="Unassembled WGS sequence"/>
</dbReference>
<dbReference type="OrthoDB" id="13547at2"/>